<dbReference type="Gene3D" id="2.60.40.10">
    <property type="entry name" value="Immunoglobulins"/>
    <property type="match status" value="1"/>
</dbReference>
<dbReference type="PANTHER" id="PTHR10809">
    <property type="entry name" value="VESICLE-ASSOCIATED MEMBRANE PROTEIN-ASSOCIATED PROTEIN"/>
    <property type="match status" value="1"/>
</dbReference>
<dbReference type="PROSITE" id="PS50202">
    <property type="entry name" value="MSP"/>
    <property type="match status" value="1"/>
</dbReference>
<dbReference type="Proteomes" id="UP000231279">
    <property type="component" value="Unassembled WGS sequence"/>
</dbReference>
<dbReference type="GO" id="GO:0061817">
    <property type="term" value="P:endoplasmic reticulum-plasma membrane tethering"/>
    <property type="evidence" value="ECO:0007669"/>
    <property type="project" value="TreeGrafter"/>
</dbReference>
<accession>A0A2G9HA22</accession>
<dbReference type="Pfam" id="PF00635">
    <property type="entry name" value="Motile_Sperm"/>
    <property type="match status" value="1"/>
</dbReference>
<comment type="similarity">
    <text evidence="1">Belongs to the VAMP-associated protein (VAP) (TC 9.B.17) family.</text>
</comment>
<comment type="caution">
    <text evidence="6">The sequence shown here is derived from an EMBL/GenBank/DDBJ whole genome shotgun (WGS) entry which is preliminary data.</text>
</comment>
<feature type="compositionally biased region" description="Basic and acidic residues" evidence="3">
    <location>
        <begin position="143"/>
        <end position="156"/>
    </location>
</feature>
<sequence>MNTQLVEIQPREIKFIFEVKKQCSCAVHLANVTDQYVAFKVKTTSPKKYCVRPNVGIIKPKTTYDFTVTMQAQKSAPPDMLCKDKFLIQNTVVPFGTTEEEITPSMFVRDGEKYIEETKLRVLLISPPNSPVMQQAHGFSKQEASHETPSPKEHHSPGLPANGLIKQEPSYEAQAPIPEEKMQSRVVHHTPPDMLITKMEAIESVKNTDDSRSLKAMDNMMSFPTKLAEFFQNKDDESEGVKDVEESKLKLAKEIEDLKSKISAMNSKLAEAEYTILKLNEEKTSTIREKEKLKQDLVMLRRNGGSRKVRIGFPPLFVCMVALIGLMIGFSFQA</sequence>
<dbReference type="InterPro" id="IPR016763">
    <property type="entry name" value="VAP"/>
</dbReference>
<keyword evidence="7" id="KW-1185">Reference proteome</keyword>
<evidence type="ECO:0000313" key="6">
    <source>
        <dbReference type="EMBL" id="PIN14377.1"/>
    </source>
</evidence>
<proteinExistence type="inferred from homology"/>
<dbReference type="EMBL" id="NKXS01002298">
    <property type="protein sequence ID" value="PIN14377.1"/>
    <property type="molecule type" value="Genomic_DNA"/>
</dbReference>
<feature type="coiled-coil region" evidence="2">
    <location>
        <begin position="241"/>
        <end position="303"/>
    </location>
</feature>
<dbReference type="GO" id="GO:0090158">
    <property type="term" value="P:endoplasmic reticulum membrane organization"/>
    <property type="evidence" value="ECO:0007669"/>
    <property type="project" value="TreeGrafter"/>
</dbReference>
<feature type="domain" description="MSP" evidence="5">
    <location>
        <begin position="5"/>
        <end position="125"/>
    </location>
</feature>
<dbReference type="SUPFAM" id="SSF49354">
    <property type="entry name" value="PapD-like"/>
    <property type="match status" value="1"/>
</dbReference>
<gene>
    <name evidence="6" type="ORF">CDL12_13002</name>
</gene>
<keyword evidence="4" id="KW-0472">Membrane</keyword>
<dbReference type="InterPro" id="IPR013783">
    <property type="entry name" value="Ig-like_fold"/>
</dbReference>
<dbReference type="InterPro" id="IPR008962">
    <property type="entry name" value="PapD-like_sf"/>
</dbReference>
<keyword evidence="2" id="KW-0175">Coiled coil</keyword>
<dbReference type="OrthoDB" id="264603at2759"/>
<feature type="region of interest" description="Disordered" evidence="3">
    <location>
        <begin position="131"/>
        <end position="164"/>
    </location>
</feature>
<dbReference type="STRING" id="429701.A0A2G9HA22"/>
<dbReference type="FunFam" id="2.60.40.10:FF:000813">
    <property type="entry name" value="Vesicle-associated protein 1-1"/>
    <property type="match status" value="1"/>
</dbReference>
<keyword evidence="4" id="KW-1133">Transmembrane helix</keyword>
<evidence type="ECO:0000256" key="3">
    <source>
        <dbReference type="SAM" id="MobiDB-lite"/>
    </source>
</evidence>
<keyword evidence="4" id="KW-0812">Transmembrane</keyword>
<feature type="transmembrane region" description="Helical" evidence="4">
    <location>
        <begin position="311"/>
        <end position="332"/>
    </location>
</feature>
<evidence type="ECO:0000256" key="2">
    <source>
        <dbReference type="SAM" id="Coils"/>
    </source>
</evidence>
<organism evidence="6 7">
    <name type="scientific">Handroanthus impetiginosus</name>
    <dbReference type="NCBI Taxonomy" id="429701"/>
    <lineage>
        <taxon>Eukaryota</taxon>
        <taxon>Viridiplantae</taxon>
        <taxon>Streptophyta</taxon>
        <taxon>Embryophyta</taxon>
        <taxon>Tracheophyta</taxon>
        <taxon>Spermatophyta</taxon>
        <taxon>Magnoliopsida</taxon>
        <taxon>eudicotyledons</taxon>
        <taxon>Gunneridae</taxon>
        <taxon>Pentapetalae</taxon>
        <taxon>asterids</taxon>
        <taxon>lamiids</taxon>
        <taxon>Lamiales</taxon>
        <taxon>Bignoniaceae</taxon>
        <taxon>Crescentiina</taxon>
        <taxon>Tabebuia alliance</taxon>
        <taxon>Handroanthus</taxon>
    </lineage>
</organism>
<evidence type="ECO:0000256" key="4">
    <source>
        <dbReference type="SAM" id="Phobius"/>
    </source>
</evidence>
<protein>
    <submittedName>
        <fullName evidence="6">VAMP-associated protein involved in inositol metabolism</fullName>
    </submittedName>
</protein>
<evidence type="ECO:0000313" key="7">
    <source>
        <dbReference type="Proteomes" id="UP000231279"/>
    </source>
</evidence>
<dbReference type="PANTHER" id="PTHR10809:SF148">
    <property type="entry name" value="OS01G0936800 PROTEIN"/>
    <property type="match status" value="1"/>
</dbReference>
<dbReference type="AlphaFoldDB" id="A0A2G9HA22"/>
<dbReference type="GO" id="GO:0005789">
    <property type="term" value="C:endoplasmic reticulum membrane"/>
    <property type="evidence" value="ECO:0007669"/>
    <property type="project" value="InterPro"/>
</dbReference>
<name>A0A2G9HA22_9LAMI</name>
<dbReference type="GO" id="GO:0005886">
    <property type="term" value="C:plasma membrane"/>
    <property type="evidence" value="ECO:0007669"/>
    <property type="project" value="TreeGrafter"/>
</dbReference>
<reference evidence="7" key="1">
    <citation type="journal article" date="2018" name="Gigascience">
        <title>Genome assembly of the Pink Ipe (Handroanthus impetiginosus, Bignoniaceae), a highly valued, ecologically keystone Neotropical timber forest tree.</title>
        <authorList>
            <person name="Silva-Junior O.B."/>
            <person name="Grattapaglia D."/>
            <person name="Novaes E."/>
            <person name="Collevatti R.G."/>
        </authorList>
    </citation>
    <scope>NUCLEOTIDE SEQUENCE [LARGE SCALE GENOMIC DNA]</scope>
    <source>
        <strain evidence="7">cv. UFG-1</strain>
    </source>
</reference>
<dbReference type="PIRSF" id="PIRSF019693">
    <property type="entry name" value="VAMP-associated"/>
    <property type="match status" value="1"/>
</dbReference>
<dbReference type="InterPro" id="IPR000535">
    <property type="entry name" value="MSP_dom"/>
</dbReference>
<evidence type="ECO:0000259" key="5">
    <source>
        <dbReference type="PROSITE" id="PS50202"/>
    </source>
</evidence>
<evidence type="ECO:0000256" key="1">
    <source>
        <dbReference type="ARBA" id="ARBA00008932"/>
    </source>
</evidence>